<proteinExistence type="inferred from homology"/>
<feature type="region of interest" description="Disordered" evidence="9">
    <location>
        <begin position="1"/>
        <end position="22"/>
    </location>
</feature>
<feature type="transmembrane region" description="Helical" evidence="8">
    <location>
        <begin position="328"/>
        <end position="348"/>
    </location>
</feature>
<evidence type="ECO:0000256" key="1">
    <source>
        <dbReference type="ARBA" id="ARBA00004651"/>
    </source>
</evidence>
<keyword evidence="7 8" id="KW-0472">Membrane</keyword>
<dbReference type="PANTHER" id="PTHR46494:SF1">
    <property type="entry name" value="CORA FAMILY METAL ION TRANSPORTER (EUROFUNG)"/>
    <property type="match status" value="1"/>
</dbReference>
<feature type="compositionally biased region" description="Basic residues" evidence="9">
    <location>
        <begin position="1"/>
        <end position="11"/>
    </location>
</feature>
<evidence type="ECO:0000256" key="8">
    <source>
        <dbReference type="RuleBase" id="RU362010"/>
    </source>
</evidence>
<dbReference type="EMBL" id="MFSU01000019">
    <property type="protein sequence ID" value="OGI48767.1"/>
    <property type="molecule type" value="Genomic_DNA"/>
</dbReference>
<evidence type="ECO:0000256" key="4">
    <source>
        <dbReference type="ARBA" id="ARBA00022475"/>
    </source>
</evidence>
<keyword evidence="8" id="KW-0406">Ion transport</keyword>
<evidence type="ECO:0000256" key="2">
    <source>
        <dbReference type="ARBA" id="ARBA00009765"/>
    </source>
</evidence>
<evidence type="ECO:0000256" key="5">
    <source>
        <dbReference type="ARBA" id="ARBA00022692"/>
    </source>
</evidence>
<dbReference type="InterPro" id="IPR004488">
    <property type="entry name" value="Mg/Co-transport_prot_CorA"/>
</dbReference>
<dbReference type="NCBIfam" id="TIGR00383">
    <property type="entry name" value="corA"/>
    <property type="match status" value="1"/>
</dbReference>
<dbReference type="InterPro" id="IPR045861">
    <property type="entry name" value="CorA_cytoplasmic_dom"/>
</dbReference>
<comment type="caution">
    <text evidence="10">The sequence shown here is derived from an EMBL/GenBank/DDBJ whole genome shotgun (WGS) entry which is preliminary data.</text>
</comment>
<evidence type="ECO:0000256" key="3">
    <source>
        <dbReference type="ARBA" id="ARBA00022448"/>
    </source>
</evidence>
<dbReference type="SUPFAM" id="SSF144083">
    <property type="entry name" value="Magnesium transport protein CorA, transmembrane region"/>
    <property type="match status" value="1"/>
</dbReference>
<dbReference type="FunFam" id="1.20.58.340:FF:000012">
    <property type="entry name" value="Magnesium transport protein CorA"/>
    <property type="match status" value="1"/>
</dbReference>
<gene>
    <name evidence="8" type="primary">corA</name>
    <name evidence="10" type="ORF">A2151_00240</name>
</gene>
<dbReference type="InterPro" id="IPR002523">
    <property type="entry name" value="MgTranspt_CorA/ZnTranspt_ZntB"/>
</dbReference>
<dbReference type="GO" id="GO:0050897">
    <property type="term" value="F:cobalt ion binding"/>
    <property type="evidence" value="ECO:0007669"/>
    <property type="project" value="TreeGrafter"/>
</dbReference>
<keyword evidence="6 8" id="KW-1133">Transmembrane helix</keyword>
<dbReference type="GO" id="GO:0005886">
    <property type="term" value="C:plasma membrane"/>
    <property type="evidence" value="ECO:0007669"/>
    <property type="project" value="UniProtKB-SubCell"/>
</dbReference>
<keyword evidence="5 8" id="KW-0812">Transmembrane</keyword>
<organism evidence="10 11">
    <name type="scientific">Candidatus Muproteobacteria bacterium RBG_16_65_34</name>
    <dbReference type="NCBI Taxonomy" id="1817760"/>
    <lineage>
        <taxon>Bacteria</taxon>
        <taxon>Pseudomonadati</taxon>
        <taxon>Pseudomonadota</taxon>
        <taxon>Candidatus Muproteobacteria</taxon>
    </lineage>
</organism>
<evidence type="ECO:0000256" key="9">
    <source>
        <dbReference type="SAM" id="MobiDB-lite"/>
    </source>
</evidence>
<dbReference type="GO" id="GO:0015087">
    <property type="term" value="F:cobalt ion transmembrane transporter activity"/>
    <property type="evidence" value="ECO:0007669"/>
    <property type="project" value="UniProtKB-UniRule"/>
</dbReference>
<keyword evidence="8" id="KW-0460">Magnesium</keyword>
<dbReference type="AlphaFoldDB" id="A0A1F6TUG5"/>
<dbReference type="Gene3D" id="3.30.460.20">
    <property type="entry name" value="CorA soluble domain-like"/>
    <property type="match status" value="1"/>
</dbReference>
<evidence type="ECO:0000313" key="11">
    <source>
        <dbReference type="Proteomes" id="UP000178885"/>
    </source>
</evidence>
<keyword evidence="4 8" id="KW-1003">Cell membrane</keyword>
<accession>A0A1F6TUG5</accession>
<dbReference type="InterPro" id="IPR045863">
    <property type="entry name" value="CorA_TM1_TM2"/>
</dbReference>
<dbReference type="STRING" id="1817760.A2151_00240"/>
<comment type="function">
    <text evidence="8">Mediates influx of magnesium ions.</text>
</comment>
<dbReference type="PANTHER" id="PTHR46494">
    <property type="entry name" value="CORA FAMILY METAL ION TRANSPORTER (EUROFUNG)"/>
    <property type="match status" value="1"/>
</dbReference>
<dbReference type="Proteomes" id="UP000178885">
    <property type="component" value="Unassembled WGS sequence"/>
</dbReference>
<evidence type="ECO:0000256" key="6">
    <source>
        <dbReference type="ARBA" id="ARBA00022989"/>
    </source>
</evidence>
<sequence>MPRLTKRRSHKIGLPPGTPVHIGEKKAETTRILLLRYDAGRVVEQELADVTDCAALRAEGGVTWVHVTGVHDVELLGRLGRCFGLHPLVLEDISNTDQRPKIEDYGDTLYIVLKMLHDGAGPREIAAEQVSVILGKDFVLSFEEAEPTVFEHVRGRLRSDRAHIRSQGADYLAYSLLDAVVDNYFAVLERIGERIEQLQEDLAGNPTRQTQLALHRLRHEMVLLRKSVWPLREVLGGLERGRSALVRAGTLVYLRDVYDHAVHAIDTVETFRDTLAYMLDIYLMSLSNRMNEIMKVLTIVATVFIPLSFIAGVYGMNFRHMPELEWVWGYPAVLLLMLGAAAGMLAFFRRKKWL</sequence>
<dbReference type="GO" id="GO:0000287">
    <property type="term" value="F:magnesium ion binding"/>
    <property type="evidence" value="ECO:0007669"/>
    <property type="project" value="TreeGrafter"/>
</dbReference>
<keyword evidence="3 8" id="KW-0813">Transport</keyword>
<comment type="subcellular location">
    <subcellularLocation>
        <location evidence="1">Cell membrane</location>
        <topology evidence="1">Multi-pass membrane protein</topology>
    </subcellularLocation>
    <subcellularLocation>
        <location evidence="8">Membrane</location>
        <topology evidence="8">Multi-pass membrane protein</topology>
    </subcellularLocation>
</comment>
<comment type="similarity">
    <text evidence="2 8">Belongs to the CorA metal ion transporter (MIT) (TC 1.A.35) family.</text>
</comment>
<name>A0A1F6TUG5_9PROT</name>
<dbReference type="CDD" id="cd12828">
    <property type="entry name" value="TmCorA-like_1"/>
    <property type="match status" value="1"/>
</dbReference>
<protein>
    <recommendedName>
        <fullName evidence="8">Magnesium transport protein CorA</fullName>
    </recommendedName>
</protein>
<dbReference type="Gene3D" id="1.20.58.340">
    <property type="entry name" value="Magnesium transport protein CorA, transmembrane region"/>
    <property type="match status" value="2"/>
</dbReference>
<feature type="transmembrane region" description="Helical" evidence="8">
    <location>
        <begin position="296"/>
        <end position="316"/>
    </location>
</feature>
<dbReference type="GO" id="GO:0015095">
    <property type="term" value="F:magnesium ion transmembrane transporter activity"/>
    <property type="evidence" value="ECO:0007669"/>
    <property type="project" value="UniProtKB-UniRule"/>
</dbReference>
<evidence type="ECO:0000313" key="10">
    <source>
        <dbReference type="EMBL" id="OGI48767.1"/>
    </source>
</evidence>
<dbReference type="SUPFAM" id="SSF143865">
    <property type="entry name" value="CorA soluble domain-like"/>
    <property type="match status" value="1"/>
</dbReference>
<evidence type="ECO:0000256" key="7">
    <source>
        <dbReference type="ARBA" id="ARBA00023136"/>
    </source>
</evidence>
<reference evidence="10 11" key="1">
    <citation type="journal article" date="2016" name="Nat. Commun.">
        <title>Thousands of microbial genomes shed light on interconnected biogeochemical processes in an aquifer system.</title>
        <authorList>
            <person name="Anantharaman K."/>
            <person name="Brown C.T."/>
            <person name="Hug L.A."/>
            <person name="Sharon I."/>
            <person name="Castelle C.J."/>
            <person name="Probst A.J."/>
            <person name="Thomas B.C."/>
            <person name="Singh A."/>
            <person name="Wilkins M.J."/>
            <person name="Karaoz U."/>
            <person name="Brodie E.L."/>
            <person name="Williams K.H."/>
            <person name="Hubbard S.S."/>
            <person name="Banfield J.F."/>
        </authorList>
    </citation>
    <scope>NUCLEOTIDE SEQUENCE [LARGE SCALE GENOMIC DNA]</scope>
</reference>
<dbReference type="Pfam" id="PF01544">
    <property type="entry name" value="CorA"/>
    <property type="match status" value="1"/>
</dbReference>